<protein>
    <submittedName>
        <fullName evidence="1">Uncharacterized protein</fullName>
    </submittedName>
</protein>
<dbReference type="EMBL" id="LR589066">
    <property type="protein sequence ID" value="VTO95421.1"/>
    <property type="molecule type" value="Genomic_DNA"/>
</dbReference>
<dbReference type="AlphaFoldDB" id="A0A653EFM8"/>
<sequence>MYSHILGRAADYPEMKRIIEPPMHVDSQLSSNIQFADWVAACVTRAIEYQLIKDSPYKWVATCKELNAVRGGFTSESKIHLWKRDLADLNHTEIVRDERPLYPKAAGHLIGDRNPEVFHKIKAAAERASARQTTQSG</sequence>
<reference evidence="1" key="1">
    <citation type="submission" date="2019-05" db="EMBL/GenBank/DDBJ databases">
        <authorList>
            <person name="Naeem R."/>
            <person name="Antony C."/>
            <person name="Guan Q."/>
        </authorList>
    </citation>
    <scope>NUCLEOTIDE SEQUENCE</scope>
    <source>
        <strain evidence="1">2</strain>
    </source>
</reference>
<gene>
    <name evidence="1" type="ORF">BIN_B_00899</name>
</gene>
<proteinExistence type="predicted"/>
<name>A0A653EFM8_9MYCO</name>
<evidence type="ECO:0000313" key="1">
    <source>
        <dbReference type="EMBL" id="VTO95421.1"/>
    </source>
</evidence>
<organism evidence="1">
    <name type="scientific">Mycobacterium riyadhense</name>
    <dbReference type="NCBI Taxonomy" id="486698"/>
    <lineage>
        <taxon>Bacteria</taxon>
        <taxon>Bacillati</taxon>
        <taxon>Actinomycetota</taxon>
        <taxon>Actinomycetes</taxon>
        <taxon>Mycobacteriales</taxon>
        <taxon>Mycobacteriaceae</taxon>
        <taxon>Mycobacterium</taxon>
    </lineage>
</organism>
<accession>A0A653EFM8</accession>